<dbReference type="AlphaFoldDB" id="A0A1X2I297"/>
<comment type="caution">
    <text evidence="1">The sequence shown here is derived from an EMBL/GenBank/DDBJ whole genome shotgun (WGS) entry which is preliminary data.</text>
</comment>
<reference evidence="1 2" key="1">
    <citation type="submission" date="2016-07" db="EMBL/GenBank/DDBJ databases">
        <title>Pervasive Adenine N6-methylation of Active Genes in Fungi.</title>
        <authorList>
            <consortium name="DOE Joint Genome Institute"/>
            <person name="Mondo S.J."/>
            <person name="Dannebaum R.O."/>
            <person name="Kuo R.C."/>
            <person name="Labutti K."/>
            <person name="Haridas S."/>
            <person name="Kuo A."/>
            <person name="Salamov A."/>
            <person name="Ahrendt S.R."/>
            <person name="Lipzen A."/>
            <person name="Sullivan W."/>
            <person name="Andreopoulos W.B."/>
            <person name="Clum A."/>
            <person name="Lindquist E."/>
            <person name="Daum C."/>
            <person name="Ramamoorthy G.K."/>
            <person name="Gryganskyi A."/>
            <person name="Culley D."/>
            <person name="Magnuson J.K."/>
            <person name="James T.Y."/>
            <person name="O'Malley M.A."/>
            <person name="Stajich J.E."/>
            <person name="Spatafora J.W."/>
            <person name="Visel A."/>
            <person name="Grigoriev I.V."/>
        </authorList>
    </citation>
    <scope>NUCLEOTIDE SEQUENCE [LARGE SCALE GENOMIC DNA]</scope>
    <source>
        <strain evidence="1 2">NRRL 1336</strain>
    </source>
</reference>
<sequence length="65" mass="7117">MALSIIYRTPSSAFSDGSVVCMSLAPQLSKIRPTKGGSNPLSRQRQRPICRLSLLLVVWLLLMSA</sequence>
<organism evidence="1 2">
    <name type="scientific">Absidia repens</name>
    <dbReference type="NCBI Taxonomy" id="90262"/>
    <lineage>
        <taxon>Eukaryota</taxon>
        <taxon>Fungi</taxon>
        <taxon>Fungi incertae sedis</taxon>
        <taxon>Mucoromycota</taxon>
        <taxon>Mucoromycotina</taxon>
        <taxon>Mucoromycetes</taxon>
        <taxon>Mucorales</taxon>
        <taxon>Cunninghamellaceae</taxon>
        <taxon>Absidia</taxon>
    </lineage>
</organism>
<evidence type="ECO:0000313" key="2">
    <source>
        <dbReference type="Proteomes" id="UP000193560"/>
    </source>
</evidence>
<gene>
    <name evidence="1" type="ORF">BCR42DRAFT_425591</name>
</gene>
<protein>
    <submittedName>
        <fullName evidence="1">Uncharacterized protein</fullName>
    </submittedName>
</protein>
<evidence type="ECO:0000313" key="1">
    <source>
        <dbReference type="EMBL" id="ORZ07846.1"/>
    </source>
</evidence>
<keyword evidence="2" id="KW-1185">Reference proteome</keyword>
<proteinExistence type="predicted"/>
<dbReference type="Proteomes" id="UP000193560">
    <property type="component" value="Unassembled WGS sequence"/>
</dbReference>
<accession>A0A1X2I297</accession>
<name>A0A1X2I297_9FUNG</name>
<dbReference type="EMBL" id="MCGE01000033">
    <property type="protein sequence ID" value="ORZ07846.1"/>
    <property type="molecule type" value="Genomic_DNA"/>
</dbReference>